<dbReference type="eggNOG" id="ENOG5033A0F">
    <property type="taxonomic scope" value="Bacteria"/>
</dbReference>
<dbReference type="PROSITE" id="PS51257">
    <property type="entry name" value="PROKAR_LIPOPROTEIN"/>
    <property type="match status" value="1"/>
</dbReference>
<proteinExistence type="predicted"/>
<reference evidence="2" key="1">
    <citation type="journal article" date="2013" name="Lancet">
        <title>First case of E anophelis outbreak in an intensive-care unit.</title>
        <authorList>
            <person name="Teo J."/>
            <person name="Tan S.Y."/>
            <person name="Tay M."/>
            <person name="Ding Y."/>
            <person name="Kjelleberg S."/>
            <person name="Givskov M."/>
            <person name="Lin R.T."/>
            <person name="Yang L."/>
        </authorList>
    </citation>
    <scope>NUCLEOTIDE SEQUENCE [LARGE SCALE GENOMIC DNA]</scope>
    <source>
        <strain evidence="2">NUHP1</strain>
    </source>
</reference>
<evidence type="ECO:0000313" key="3">
    <source>
        <dbReference type="Proteomes" id="UP000028933"/>
    </source>
</evidence>
<dbReference type="Proteomes" id="UP000028933">
    <property type="component" value="Chromosome"/>
</dbReference>
<reference evidence="2" key="2">
    <citation type="journal article" date="2015" name="Genome Biol. Evol.">
        <title>Complete Genome Sequence and Transcriptomic Analysis of the Novel Pathogen Elizabethkingia anophelis in Response to Oxidative Stress.</title>
        <authorList>
            <person name="Li Y."/>
            <person name="Liu Y."/>
            <person name="Chew S.C."/>
            <person name="Tay M."/>
            <person name="Salido M.M."/>
            <person name="Teo J."/>
            <person name="Lauro F.M."/>
            <person name="Givskov M."/>
            <person name="Yang L."/>
        </authorList>
    </citation>
    <scope>NUCLEOTIDE SEQUENCE</scope>
    <source>
        <strain evidence="2">NUHP1</strain>
    </source>
</reference>
<gene>
    <name evidence="2" type="ORF">BD94_3400</name>
</gene>
<name>A0A077ENQ4_9FLAO</name>
<evidence type="ECO:0000256" key="1">
    <source>
        <dbReference type="SAM" id="SignalP"/>
    </source>
</evidence>
<organism evidence="2 3">
    <name type="scientific">Elizabethkingia anophelis NUHP1</name>
    <dbReference type="NCBI Taxonomy" id="1338011"/>
    <lineage>
        <taxon>Bacteria</taxon>
        <taxon>Pseudomonadati</taxon>
        <taxon>Bacteroidota</taxon>
        <taxon>Flavobacteriia</taxon>
        <taxon>Flavobacteriales</taxon>
        <taxon>Weeksellaceae</taxon>
        <taxon>Elizabethkingia</taxon>
    </lineage>
</organism>
<sequence length="189" mass="20769">MKTYISALLLAGATLTAVSCDRNNDTQIVNDQDTIALVTEAKVSFSKGNGYQVSVPFQKNIPTGDNVYVYRLEGVTNDGKDIWQPLPRTFYTYSSDGTVSKQIDYDFNFSVSGVTFFAGGTFNKDNPESYVAPYLQNQVFRAVIIPGNMSASAQASTKGNVGTSPVNYQDYNAVVKYYNIKESDVQVLK</sequence>
<protein>
    <recommendedName>
        <fullName evidence="4">Lipoprotein</fullName>
    </recommendedName>
</protein>
<feature type="chain" id="PRO_5001717873" description="Lipoprotein" evidence="1">
    <location>
        <begin position="20"/>
        <end position="189"/>
    </location>
</feature>
<accession>A0A077ENQ4</accession>
<dbReference type="HOGENOM" id="CLU_123838_0_0_10"/>
<dbReference type="KEGG" id="eao:BD94_3400"/>
<feature type="signal peptide" evidence="1">
    <location>
        <begin position="1"/>
        <end position="19"/>
    </location>
</feature>
<keyword evidence="1" id="KW-0732">Signal</keyword>
<dbReference type="STRING" id="1338011.BD94_3400"/>
<dbReference type="RefSeq" id="WP_024566018.1">
    <property type="nucleotide sequence ID" value="NZ_CP007547.1"/>
</dbReference>
<dbReference type="EMBL" id="CP007547">
    <property type="protein sequence ID" value="AIL47175.1"/>
    <property type="molecule type" value="Genomic_DNA"/>
</dbReference>
<dbReference type="AlphaFoldDB" id="A0A077ENQ4"/>
<evidence type="ECO:0000313" key="2">
    <source>
        <dbReference type="EMBL" id="AIL47175.1"/>
    </source>
</evidence>
<evidence type="ECO:0008006" key="4">
    <source>
        <dbReference type="Google" id="ProtNLM"/>
    </source>
</evidence>